<name>A0ABY3PSI7_9CYAN</name>
<dbReference type="Gene3D" id="3.40.50.620">
    <property type="entry name" value="HUPs"/>
    <property type="match status" value="1"/>
</dbReference>
<feature type="short sequence motif" description="'KMSKS' region" evidence="13">
    <location>
        <begin position="275"/>
        <end position="279"/>
    </location>
</feature>
<keyword evidence="16" id="KW-1185">Reference proteome</keyword>
<comment type="catalytic activity">
    <reaction evidence="12 13">
        <text>tRNA(Cys) + L-cysteine + ATP = L-cysteinyl-tRNA(Cys) + AMP + diphosphate</text>
        <dbReference type="Rhea" id="RHEA:17773"/>
        <dbReference type="Rhea" id="RHEA-COMP:9661"/>
        <dbReference type="Rhea" id="RHEA-COMP:9679"/>
        <dbReference type="ChEBI" id="CHEBI:30616"/>
        <dbReference type="ChEBI" id="CHEBI:33019"/>
        <dbReference type="ChEBI" id="CHEBI:35235"/>
        <dbReference type="ChEBI" id="CHEBI:78442"/>
        <dbReference type="ChEBI" id="CHEBI:78517"/>
        <dbReference type="ChEBI" id="CHEBI:456215"/>
        <dbReference type="EC" id="6.1.1.16"/>
    </reaction>
</comment>
<dbReference type="CDD" id="cd00672">
    <property type="entry name" value="CysRS_core"/>
    <property type="match status" value="1"/>
</dbReference>
<evidence type="ECO:0000256" key="4">
    <source>
        <dbReference type="ARBA" id="ARBA00022490"/>
    </source>
</evidence>
<dbReference type="InterPro" id="IPR015273">
    <property type="entry name" value="Cys-tRNA-synt_Ia_DALR"/>
</dbReference>
<organism evidence="15 16">
    <name type="scientific">Gloeobacter morelensis MG652769</name>
    <dbReference type="NCBI Taxonomy" id="2781736"/>
    <lineage>
        <taxon>Bacteria</taxon>
        <taxon>Bacillati</taxon>
        <taxon>Cyanobacteriota</taxon>
        <taxon>Cyanophyceae</taxon>
        <taxon>Gloeobacterales</taxon>
        <taxon>Gloeobacteraceae</taxon>
        <taxon>Gloeobacter</taxon>
        <taxon>Gloeobacter morelensis</taxon>
    </lineage>
</organism>
<dbReference type="InterPro" id="IPR009080">
    <property type="entry name" value="tRNAsynth_Ia_anticodon-bd"/>
</dbReference>
<keyword evidence="5 13" id="KW-0436">Ligase</keyword>
<evidence type="ECO:0000256" key="9">
    <source>
        <dbReference type="ARBA" id="ARBA00022840"/>
    </source>
</evidence>
<sequence>MALQIYNTLTRRKEPFVPLAAGKVKMYVCGVTVYDYCHLGHGRTYVVWDTVRRYLVSRGYAVTYVQNFTDVDDKILRRAQQEGTTMEAVSERYIAAYFEDMDRLNVLRADSYPRATQTMPEIAALIDQLTSIGYAYAAAGDVYYSVRRFAEYGKLSGKRLAELEAGASERLQDEELARKKDPFDFALWKGSKPGEPAWESPWGAGRPGWHIECSAMVKKSLGETIDIHAGGEDLQFPHHENEIAQSEAVTGKPLARYWMHNAFLNVVNQAGTEEKMSKSLGNFKTLRDLFEVFPPMALRLFLLKTSYRNPIAFSLEALKGSEQNWREMEEVLRLAPWLAQQGQSVAGDILFDSWVRRFNEAMDDDFNTAAALAEVIALGKQLAGRYHAAIHGTPLADPVRFAREWCTFAFLCDILGLKAGEPEVRQSALPEAQIEAQIALRRQARAQRNWAEADRIRKQLLDQGIVLIDHKDKPTTWRHADP</sequence>
<protein>
    <recommendedName>
        <fullName evidence="13">Cysteine--tRNA ligase</fullName>
        <ecNumber evidence="13">6.1.1.16</ecNumber>
    </recommendedName>
    <alternativeName>
        <fullName evidence="13">Cysteinyl-tRNA synthetase</fullName>
        <shortName evidence="13">CysRS</shortName>
    </alternativeName>
</protein>
<gene>
    <name evidence="13" type="primary">cysS</name>
    <name evidence="15" type="ORF">ISF26_10605</name>
</gene>
<evidence type="ECO:0000256" key="12">
    <source>
        <dbReference type="ARBA" id="ARBA00047398"/>
    </source>
</evidence>
<feature type="binding site" evidence="13">
    <location>
        <position position="213"/>
    </location>
    <ligand>
        <name>Zn(2+)</name>
        <dbReference type="ChEBI" id="CHEBI:29105"/>
    </ligand>
</feature>
<dbReference type="Gene3D" id="1.20.120.1910">
    <property type="entry name" value="Cysteine-tRNA ligase, C-terminal anti-codon recognition domain"/>
    <property type="match status" value="1"/>
</dbReference>
<evidence type="ECO:0000256" key="6">
    <source>
        <dbReference type="ARBA" id="ARBA00022723"/>
    </source>
</evidence>
<dbReference type="HAMAP" id="MF_00041">
    <property type="entry name" value="Cys_tRNA_synth"/>
    <property type="match status" value="1"/>
</dbReference>
<evidence type="ECO:0000256" key="3">
    <source>
        <dbReference type="ARBA" id="ARBA00011245"/>
    </source>
</evidence>
<dbReference type="EMBL" id="CP063845">
    <property type="protein sequence ID" value="UFP96621.1"/>
    <property type="molecule type" value="Genomic_DNA"/>
</dbReference>
<evidence type="ECO:0000256" key="5">
    <source>
        <dbReference type="ARBA" id="ARBA00022598"/>
    </source>
</evidence>
<dbReference type="NCBIfam" id="TIGR00435">
    <property type="entry name" value="cysS"/>
    <property type="match status" value="1"/>
</dbReference>
<feature type="short sequence motif" description="'HIGH' region" evidence="13">
    <location>
        <begin position="31"/>
        <end position="41"/>
    </location>
</feature>
<dbReference type="Pfam" id="PF01406">
    <property type="entry name" value="tRNA-synt_1e"/>
    <property type="match status" value="1"/>
</dbReference>
<reference evidence="15 16" key="1">
    <citation type="journal article" date="2021" name="Genome Biol. Evol.">
        <title>Complete Genome Sequencing of a Novel Gloeobacter Species from a Waterfall Cave in Mexico.</title>
        <authorList>
            <person name="Saw J.H."/>
            <person name="Cardona T."/>
            <person name="Montejano G."/>
        </authorList>
    </citation>
    <scope>NUCLEOTIDE SEQUENCE [LARGE SCALE GENOMIC DNA]</scope>
    <source>
        <strain evidence="15">MG652769</strain>
    </source>
</reference>
<dbReference type="Pfam" id="PF09190">
    <property type="entry name" value="DALR_2"/>
    <property type="match status" value="1"/>
</dbReference>
<feature type="domain" description="Cysteinyl-tRNA synthetase class Ia DALR" evidence="14">
    <location>
        <begin position="357"/>
        <end position="426"/>
    </location>
</feature>
<keyword evidence="6 13" id="KW-0479">Metal-binding</keyword>
<comment type="subunit">
    <text evidence="3 13">Monomer.</text>
</comment>
<dbReference type="SUPFAM" id="SSF47323">
    <property type="entry name" value="Anticodon-binding domain of a subclass of class I aminoacyl-tRNA synthetases"/>
    <property type="match status" value="1"/>
</dbReference>
<keyword evidence="9 13" id="KW-0067">ATP-binding</keyword>
<keyword evidence="11 13" id="KW-0030">Aminoacyl-tRNA synthetase</keyword>
<dbReference type="InterPro" id="IPR014729">
    <property type="entry name" value="Rossmann-like_a/b/a_fold"/>
</dbReference>
<feature type="binding site" evidence="13">
    <location>
        <position position="242"/>
    </location>
    <ligand>
        <name>Zn(2+)</name>
        <dbReference type="ChEBI" id="CHEBI:29105"/>
    </ligand>
</feature>
<evidence type="ECO:0000256" key="13">
    <source>
        <dbReference type="HAMAP-Rule" id="MF_00041"/>
    </source>
</evidence>
<keyword evidence="10 13" id="KW-0648">Protein biosynthesis</keyword>
<evidence type="ECO:0000313" key="15">
    <source>
        <dbReference type="EMBL" id="UFP96621.1"/>
    </source>
</evidence>
<comment type="similarity">
    <text evidence="2 13">Belongs to the class-I aminoacyl-tRNA synthetase family.</text>
</comment>
<dbReference type="InterPro" id="IPR024909">
    <property type="entry name" value="Cys-tRNA/MSH_ligase"/>
</dbReference>
<comment type="subcellular location">
    <subcellularLocation>
        <location evidence="1 13">Cytoplasm</location>
    </subcellularLocation>
</comment>
<dbReference type="PANTHER" id="PTHR10890">
    <property type="entry name" value="CYSTEINYL-TRNA SYNTHETASE"/>
    <property type="match status" value="1"/>
</dbReference>
<accession>A0ABY3PSI7</accession>
<feature type="binding site" evidence="13">
    <location>
        <position position="29"/>
    </location>
    <ligand>
        <name>Zn(2+)</name>
        <dbReference type="ChEBI" id="CHEBI:29105"/>
    </ligand>
</feature>
<keyword evidence="8 13" id="KW-0862">Zinc</keyword>
<dbReference type="SUPFAM" id="SSF52374">
    <property type="entry name" value="Nucleotidylyl transferase"/>
    <property type="match status" value="1"/>
</dbReference>
<dbReference type="EC" id="6.1.1.16" evidence="13"/>
<dbReference type="GO" id="GO:0004817">
    <property type="term" value="F:cysteine-tRNA ligase activity"/>
    <property type="evidence" value="ECO:0007669"/>
    <property type="project" value="UniProtKB-EC"/>
</dbReference>
<evidence type="ECO:0000256" key="8">
    <source>
        <dbReference type="ARBA" id="ARBA00022833"/>
    </source>
</evidence>
<dbReference type="PRINTS" id="PR00983">
    <property type="entry name" value="TRNASYNTHCYS"/>
</dbReference>
<evidence type="ECO:0000256" key="11">
    <source>
        <dbReference type="ARBA" id="ARBA00023146"/>
    </source>
</evidence>
<feature type="binding site" evidence="13">
    <location>
        <position position="278"/>
    </location>
    <ligand>
        <name>ATP</name>
        <dbReference type="ChEBI" id="CHEBI:30616"/>
    </ligand>
</feature>
<keyword evidence="4 13" id="KW-0963">Cytoplasm</keyword>
<keyword evidence="7 13" id="KW-0547">Nucleotide-binding</keyword>
<dbReference type="SMART" id="SM00840">
    <property type="entry name" value="DALR_2"/>
    <property type="match status" value="1"/>
</dbReference>
<dbReference type="RefSeq" id="WP_230843859.1">
    <property type="nucleotide sequence ID" value="NZ_CP063845.1"/>
</dbReference>
<feature type="binding site" evidence="13">
    <location>
        <position position="238"/>
    </location>
    <ligand>
        <name>Zn(2+)</name>
        <dbReference type="ChEBI" id="CHEBI:29105"/>
    </ligand>
</feature>
<comment type="cofactor">
    <cofactor evidence="13">
        <name>Zn(2+)</name>
        <dbReference type="ChEBI" id="CHEBI:29105"/>
    </cofactor>
    <text evidence="13">Binds 1 zinc ion per subunit.</text>
</comment>
<evidence type="ECO:0000313" key="16">
    <source>
        <dbReference type="Proteomes" id="UP001054846"/>
    </source>
</evidence>
<evidence type="ECO:0000259" key="14">
    <source>
        <dbReference type="SMART" id="SM00840"/>
    </source>
</evidence>
<proteinExistence type="inferred from homology"/>
<dbReference type="PANTHER" id="PTHR10890:SF3">
    <property type="entry name" value="CYSTEINE--TRNA LIGASE, CYTOPLASMIC"/>
    <property type="match status" value="1"/>
</dbReference>
<dbReference type="InterPro" id="IPR015803">
    <property type="entry name" value="Cys-tRNA-ligase"/>
</dbReference>
<dbReference type="Proteomes" id="UP001054846">
    <property type="component" value="Chromosome"/>
</dbReference>
<dbReference type="InterPro" id="IPR032678">
    <property type="entry name" value="tRNA-synt_1_cat_dom"/>
</dbReference>
<evidence type="ECO:0000256" key="10">
    <source>
        <dbReference type="ARBA" id="ARBA00022917"/>
    </source>
</evidence>
<evidence type="ECO:0000256" key="2">
    <source>
        <dbReference type="ARBA" id="ARBA00005594"/>
    </source>
</evidence>
<evidence type="ECO:0000256" key="1">
    <source>
        <dbReference type="ARBA" id="ARBA00004496"/>
    </source>
</evidence>
<evidence type="ECO:0000256" key="7">
    <source>
        <dbReference type="ARBA" id="ARBA00022741"/>
    </source>
</evidence>